<evidence type="ECO:0000313" key="5">
    <source>
        <dbReference type="Proteomes" id="UP001596020"/>
    </source>
</evidence>
<accession>A0ABV9KB80</accession>
<organism evidence="4 5">
    <name type="scientific">Falsiporphyromonas endometrii</name>
    <dbReference type="NCBI Taxonomy" id="1387297"/>
    <lineage>
        <taxon>Bacteria</taxon>
        <taxon>Pseudomonadati</taxon>
        <taxon>Bacteroidota</taxon>
        <taxon>Bacteroidia</taxon>
        <taxon>Bacteroidales</taxon>
        <taxon>Porphyromonadaceae</taxon>
        <taxon>Falsiporphyromonas</taxon>
    </lineage>
</organism>
<dbReference type="Pfam" id="PF00534">
    <property type="entry name" value="Glycos_transf_1"/>
    <property type="match status" value="1"/>
</dbReference>
<dbReference type="SUPFAM" id="SSF53756">
    <property type="entry name" value="UDP-Glycosyltransferase/glycogen phosphorylase"/>
    <property type="match status" value="1"/>
</dbReference>
<dbReference type="EMBL" id="JBHSGO010000217">
    <property type="protein sequence ID" value="MFC4666906.1"/>
    <property type="molecule type" value="Genomic_DNA"/>
</dbReference>
<dbReference type="RefSeq" id="WP_380080443.1">
    <property type="nucleotide sequence ID" value="NZ_JBHSGO010000217.1"/>
</dbReference>
<dbReference type="Proteomes" id="UP001596020">
    <property type="component" value="Unassembled WGS sequence"/>
</dbReference>
<dbReference type="InterPro" id="IPR001296">
    <property type="entry name" value="Glyco_trans_1"/>
</dbReference>
<protein>
    <submittedName>
        <fullName evidence="4">Glycosyltransferase family 4 protein</fullName>
    </submittedName>
</protein>
<dbReference type="Gene3D" id="3.40.50.2000">
    <property type="entry name" value="Glycogen Phosphorylase B"/>
    <property type="match status" value="2"/>
</dbReference>
<dbReference type="Pfam" id="PF13439">
    <property type="entry name" value="Glyco_transf_4"/>
    <property type="match status" value="1"/>
</dbReference>
<dbReference type="PANTHER" id="PTHR46401">
    <property type="entry name" value="GLYCOSYLTRANSFERASE WBBK-RELATED"/>
    <property type="match status" value="1"/>
</dbReference>
<feature type="domain" description="Glycosyltransferase subfamily 4-like N-terminal" evidence="3">
    <location>
        <begin position="26"/>
        <end position="177"/>
    </location>
</feature>
<comment type="caution">
    <text evidence="4">The sequence shown here is derived from an EMBL/GenBank/DDBJ whole genome shotgun (WGS) entry which is preliminary data.</text>
</comment>
<evidence type="ECO:0000259" key="2">
    <source>
        <dbReference type="Pfam" id="PF00534"/>
    </source>
</evidence>
<dbReference type="PANTHER" id="PTHR46401:SF2">
    <property type="entry name" value="GLYCOSYLTRANSFERASE WBBK-RELATED"/>
    <property type="match status" value="1"/>
</dbReference>
<gene>
    <name evidence="4" type="ORF">ACFO3G_09900</name>
</gene>
<proteinExistence type="predicted"/>
<feature type="domain" description="Glycosyl transferase family 1" evidence="2">
    <location>
        <begin position="202"/>
        <end position="353"/>
    </location>
</feature>
<evidence type="ECO:0000259" key="3">
    <source>
        <dbReference type="Pfam" id="PF13439"/>
    </source>
</evidence>
<evidence type="ECO:0000256" key="1">
    <source>
        <dbReference type="ARBA" id="ARBA00022679"/>
    </source>
</evidence>
<reference evidence="5" key="1">
    <citation type="journal article" date="2019" name="Int. J. Syst. Evol. Microbiol.">
        <title>The Global Catalogue of Microorganisms (GCM) 10K type strain sequencing project: providing services to taxonomists for standard genome sequencing and annotation.</title>
        <authorList>
            <consortium name="The Broad Institute Genomics Platform"/>
            <consortium name="The Broad Institute Genome Sequencing Center for Infectious Disease"/>
            <person name="Wu L."/>
            <person name="Ma J."/>
        </authorList>
    </citation>
    <scope>NUCLEOTIDE SEQUENCE [LARGE SCALE GENOMIC DNA]</scope>
    <source>
        <strain evidence="5">CGMCC 4.7357</strain>
    </source>
</reference>
<name>A0ABV9KB80_9PORP</name>
<dbReference type="InterPro" id="IPR028098">
    <property type="entry name" value="Glyco_trans_4-like_N"/>
</dbReference>
<sequence length="379" mass="43292">MESLRIGFDAKRLVANNTGLGNYSRFVLRVLLEFHPEHTYYLFAPHRGNMNLYDDISSHPSVKMVYPEGMLKGSLWRTFGIAKVAKKLKLDVFHGLSNELPVGISDRVFRILTMHDLIYERFPKAYNPIDRFLYHLKYKKSCTRFSDYIISISQMTYNDLLKYYHLPKEKITVVYQGCRSLFYEPIDSDAIGQVLSKLHIRRPYFLSVGTFEWRKNFGMTIKALPNLPNEYQLVIVGRDTEYSKSVMNEAKQLGVADRIIRPSNLSDDELKALYAGAEVFIYPSRFEGFGIPVIESLVMGVPVVAAKGSCLEEAGGKGAFYVDPDNVDELAEKLNLLVSNSTLRSQMIDFGKQHVKQFDGRVIADQINQLYLDGVHAKK</sequence>
<keyword evidence="1" id="KW-0808">Transferase</keyword>
<dbReference type="CDD" id="cd03809">
    <property type="entry name" value="GT4_MtfB-like"/>
    <property type="match status" value="1"/>
</dbReference>
<keyword evidence="5" id="KW-1185">Reference proteome</keyword>
<evidence type="ECO:0000313" key="4">
    <source>
        <dbReference type="EMBL" id="MFC4666906.1"/>
    </source>
</evidence>